<dbReference type="GeneID" id="69587980"/>
<accession>A0AAW5NRY0</accession>
<keyword evidence="1" id="KW-0732">Signal</keyword>
<dbReference type="RefSeq" id="WP_029425154.1">
    <property type="nucleotide sequence ID" value="NZ_CABMFH010000004.1"/>
</dbReference>
<dbReference type="Proteomes" id="UP001060104">
    <property type="component" value="Chromosome"/>
</dbReference>
<proteinExistence type="predicted"/>
<gene>
    <name evidence="2" type="ORF">NXW97_04505</name>
    <name evidence="3" type="ORF">NXY30_04840</name>
</gene>
<dbReference type="PROSITE" id="PS51257">
    <property type="entry name" value="PROKAR_LIPOPROTEIN"/>
    <property type="match status" value="1"/>
</dbReference>
<evidence type="ECO:0000313" key="4">
    <source>
        <dbReference type="Proteomes" id="UP001060104"/>
    </source>
</evidence>
<evidence type="ECO:0000313" key="2">
    <source>
        <dbReference type="EMBL" id="MCS2791278.1"/>
    </source>
</evidence>
<reference evidence="2" key="1">
    <citation type="submission" date="2022-08" db="EMBL/GenBank/DDBJ databases">
        <title>Genome Sequencing of Bacteroides fragilis Group Isolates with Nanopore Technology.</title>
        <authorList>
            <person name="Tisza M.J."/>
            <person name="Smith D."/>
            <person name="Dekker J.P."/>
        </authorList>
    </citation>
    <scope>NUCLEOTIDE SEQUENCE</scope>
    <source>
        <strain evidence="2">BFG-351</strain>
        <strain evidence="3">BFG-527</strain>
    </source>
</reference>
<sequence>MKTLTKLFILLIIMAGISSCYPPSIPLKQGKAENNETYKISYLFEHDGVKVYRFTDRGNDVYFTTKGDVTSIKNDSTAERTVTFHKEDTVR</sequence>
<keyword evidence="4" id="KW-1185">Reference proteome</keyword>
<evidence type="ECO:0000313" key="3">
    <source>
        <dbReference type="EMBL" id="UVQ75735.1"/>
    </source>
</evidence>
<dbReference type="EMBL" id="CP103141">
    <property type="protein sequence ID" value="UVQ75735.1"/>
    <property type="molecule type" value="Genomic_DNA"/>
</dbReference>
<dbReference type="InterPro" id="IPR032618">
    <property type="entry name" value="DUF4884"/>
</dbReference>
<name>A0AAW5NRY0_9BACE</name>
<dbReference type="AlphaFoldDB" id="A0AAW5NRY0"/>
<feature type="chain" id="PRO_5043431302" evidence="1">
    <location>
        <begin position="21"/>
        <end position="91"/>
    </location>
</feature>
<dbReference type="EMBL" id="JANUTS010000001">
    <property type="protein sequence ID" value="MCS2791278.1"/>
    <property type="molecule type" value="Genomic_DNA"/>
</dbReference>
<protein>
    <submittedName>
        <fullName evidence="2">DUF4884 domain-containing protein</fullName>
    </submittedName>
</protein>
<feature type="signal peptide" evidence="1">
    <location>
        <begin position="1"/>
        <end position="20"/>
    </location>
</feature>
<dbReference type="Pfam" id="PF16225">
    <property type="entry name" value="DUF4884"/>
    <property type="match status" value="1"/>
</dbReference>
<evidence type="ECO:0000256" key="1">
    <source>
        <dbReference type="SAM" id="SignalP"/>
    </source>
</evidence>
<organism evidence="2 5">
    <name type="scientific">Bacteroides faecis</name>
    <dbReference type="NCBI Taxonomy" id="674529"/>
    <lineage>
        <taxon>Bacteria</taxon>
        <taxon>Pseudomonadati</taxon>
        <taxon>Bacteroidota</taxon>
        <taxon>Bacteroidia</taxon>
        <taxon>Bacteroidales</taxon>
        <taxon>Bacteroidaceae</taxon>
        <taxon>Bacteroides</taxon>
    </lineage>
</organism>
<evidence type="ECO:0000313" key="5">
    <source>
        <dbReference type="Proteomes" id="UP001204548"/>
    </source>
</evidence>
<dbReference type="Proteomes" id="UP001204548">
    <property type="component" value="Unassembled WGS sequence"/>
</dbReference>